<dbReference type="EMBL" id="LELK01000001">
    <property type="protein sequence ID" value="KMM38968.1"/>
    <property type="molecule type" value="Genomic_DNA"/>
</dbReference>
<comment type="catalytic activity">
    <reaction evidence="1">
        <text>[protein]-peptidylproline (omega=180) = [protein]-peptidylproline (omega=0)</text>
        <dbReference type="Rhea" id="RHEA:16237"/>
        <dbReference type="Rhea" id="RHEA-COMP:10747"/>
        <dbReference type="Rhea" id="RHEA-COMP:10748"/>
        <dbReference type="ChEBI" id="CHEBI:83833"/>
        <dbReference type="ChEBI" id="CHEBI:83834"/>
        <dbReference type="EC" id="5.2.1.8"/>
    </reaction>
</comment>
<evidence type="ECO:0000256" key="8">
    <source>
        <dbReference type="SAM" id="SignalP"/>
    </source>
</evidence>
<keyword evidence="3 8" id="KW-0732">Signal</keyword>
<evidence type="ECO:0000256" key="3">
    <source>
        <dbReference type="ARBA" id="ARBA00022729"/>
    </source>
</evidence>
<keyword evidence="10" id="KW-1185">Reference proteome</keyword>
<gene>
    <name evidence="9" type="ORF">AB986_06900</name>
</gene>
<evidence type="ECO:0000256" key="1">
    <source>
        <dbReference type="ARBA" id="ARBA00000971"/>
    </source>
</evidence>
<feature type="chain" id="PRO_5039713738" description="peptidylprolyl isomerase" evidence="8">
    <location>
        <begin position="23"/>
        <end position="241"/>
    </location>
</feature>
<dbReference type="PANTHER" id="PTHR47245:SF1">
    <property type="entry name" value="FOLDASE PROTEIN PRSA"/>
    <property type="match status" value="1"/>
</dbReference>
<dbReference type="PROSITE" id="PS51257">
    <property type="entry name" value="PROKAR_LIPOPROTEIN"/>
    <property type="match status" value="1"/>
</dbReference>
<dbReference type="PANTHER" id="PTHR47245">
    <property type="entry name" value="PEPTIDYLPROLYL ISOMERASE"/>
    <property type="match status" value="1"/>
</dbReference>
<dbReference type="Pfam" id="PF13624">
    <property type="entry name" value="SurA_N_3"/>
    <property type="match status" value="1"/>
</dbReference>
<feature type="region of interest" description="Disordered" evidence="7">
    <location>
        <begin position="22"/>
        <end position="42"/>
    </location>
</feature>
<comment type="caution">
    <text evidence="9">The sequence shown here is derived from an EMBL/GenBank/DDBJ whole genome shotgun (WGS) entry which is preliminary data.</text>
</comment>
<evidence type="ECO:0000313" key="10">
    <source>
        <dbReference type="Proteomes" id="UP000035996"/>
    </source>
</evidence>
<proteinExistence type="predicted"/>
<dbReference type="RefSeq" id="WP_048310139.1">
    <property type="nucleotide sequence ID" value="NZ_CP119526.1"/>
</dbReference>
<dbReference type="Proteomes" id="UP000035996">
    <property type="component" value="Unassembled WGS sequence"/>
</dbReference>
<dbReference type="GO" id="GO:0003755">
    <property type="term" value="F:peptidyl-prolyl cis-trans isomerase activity"/>
    <property type="evidence" value="ECO:0007669"/>
    <property type="project" value="UniProtKB-KW"/>
</dbReference>
<evidence type="ECO:0000256" key="7">
    <source>
        <dbReference type="SAM" id="MobiDB-lite"/>
    </source>
</evidence>
<keyword evidence="6" id="KW-0175">Coiled coil</keyword>
<reference evidence="9" key="1">
    <citation type="submission" date="2015-06" db="EMBL/GenBank/DDBJ databases">
        <authorList>
            <person name="Liu B."/>
            <person name="Wang J."/>
            <person name="Zhu Y."/>
            <person name="Liu G."/>
            <person name="Chen Q."/>
            <person name="Zheng C."/>
            <person name="Che J."/>
            <person name="Ge C."/>
            <person name="Shi H."/>
            <person name="Pan Z."/>
            <person name="Liu X."/>
        </authorList>
    </citation>
    <scope>NUCLEOTIDE SEQUENCE [LARGE SCALE GENOMIC DNA]</scope>
    <source>
        <strain evidence="9">DSM 16346</strain>
    </source>
</reference>
<evidence type="ECO:0000313" key="9">
    <source>
        <dbReference type="EMBL" id="KMM38968.1"/>
    </source>
</evidence>
<feature type="coiled-coil region" evidence="6">
    <location>
        <begin position="131"/>
        <end position="161"/>
    </location>
</feature>
<protein>
    <recommendedName>
        <fullName evidence="2">peptidylprolyl isomerase</fullName>
        <ecNumber evidence="2">5.2.1.8</ecNumber>
    </recommendedName>
</protein>
<dbReference type="Gene3D" id="1.10.4030.10">
    <property type="entry name" value="Porin chaperone SurA, peptide-binding domain"/>
    <property type="match status" value="1"/>
</dbReference>
<sequence length="241" mass="27624">MKKQFSLIMLMVILLLAACSNSNEEKEPEATTTEESASMDETKKELEAMKVEEDKVVATVDGKEIKGKDYNSMLVQTQLRYTMSGKDPSDKEVSKSIEEEVMDNLIGQELLLQKAKDEGFSASEEEVQTELEQIKAQFSTEDELNEALKAQGMTLDKLESQYADIVVVDKFVNEKIGKPEVTEEEMKSFYDDQFQKDAENPPPFDEMKDRIKDYLVETKTQEKVQEMKEELKQKAEIEEML</sequence>
<keyword evidence="5" id="KW-0413">Isomerase</keyword>
<dbReference type="AlphaFoldDB" id="A0A0J6D0X8"/>
<organism evidence="9 10">
    <name type="scientific">Guptibacillus hwajinpoensis</name>
    <dbReference type="NCBI Taxonomy" id="208199"/>
    <lineage>
        <taxon>Bacteria</taxon>
        <taxon>Bacillati</taxon>
        <taxon>Bacillota</taxon>
        <taxon>Bacilli</taxon>
        <taxon>Bacillales</taxon>
        <taxon>Guptibacillaceae</taxon>
        <taxon>Guptibacillus</taxon>
    </lineage>
</organism>
<evidence type="ECO:0000256" key="4">
    <source>
        <dbReference type="ARBA" id="ARBA00023110"/>
    </source>
</evidence>
<dbReference type="EC" id="5.2.1.8" evidence="2"/>
<dbReference type="OrthoDB" id="4775280at2"/>
<feature type="signal peptide" evidence="8">
    <location>
        <begin position="1"/>
        <end position="22"/>
    </location>
</feature>
<accession>A0A0J6D0X8</accession>
<dbReference type="SUPFAM" id="SSF109998">
    <property type="entry name" value="Triger factor/SurA peptide-binding domain-like"/>
    <property type="match status" value="1"/>
</dbReference>
<dbReference type="InterPro" id="IPR050245">
    <property type="entry name" value="PrsA_foldase"/>
</dbReference>
<evidence type="ECO:0000256" key="5">
    <source>
        <dbReference type="ARBA" id="ARBA00023235"/>
    </source>
</evidence>
<name>A0A0J6D0X8_9BACL</name>
<dbReference type="STRING" id="157733.AB986_06900"/>
<evidence type="ECO:0000256" key="6">
    <source>
        <dbReference type="SAM" id="Coils"/>
    </source>
</evidence>
<dbReference type="InterPro" id="IPR027304">
    <property type="entry name" value="Trigger_fact/SurA_dom_sf"/>
</dbReference>
<evidence type="ECO:0000256" key="2">
    <source>
        <dbReference type="ARBA" id="ARBA00013194"/>
    </source>
</evidence>
<keyword evidence="4" id="KW-0697">Rotamase</keyword>